<keyword evidence="3" id="KW-1185">Reference proteome</keyword>
<dbReference type="RefSeq" id="XP_040655555.1">
    <property type="nucleotide sequence ID" value="XM_040805451.1"/>
</dbReference>
<dbReference type="Proteomes" id="UP000076580">
    <property type="component" value="Chromosome 03"/>
</dbReference>
<evidence type="ECO:0000313" key="3">
    <source>
        <dbReference type="Proteomes" id="UP000076580"/>
    </source>
</evidence>
<comment type="caution">
    <text evidence="2">The sequence shown here is derived from an EMBL/GenBank/DDBJ whole genome shotgun (WGS) entry which is preliminary data.</text>
</comment>
<dbReference type="InParanoid" id="A0A151GGH2"/>
<dbReference type="STRING" id="98403.A0A151GGH2"/>
<accession>A0A151GGH2</accession>
<name>A0A151GGH2_DRECN</name>
<feature type="signal peptide" evidence="1">
    <location>
        <begin position="1"/>
        <end position="19"/>
    </location>
</feature>
<dbReference type="GeneID" id="63720814"/>
<dbReference type="AlphaFoldDB" id="A0A151GGH2"/>
<gene>
    <name evidence="2" type="ORF">DCS_08171</name>
</gene>
<proteinExistence type="predicted"/>
<feature type="chain" id="PRO_5007580504" evidence="1">
    <location>
        <begin position="20"/>
        <end position="371"/>
    </location>
</feature>
<sequence>MKVSSVLLSASLWAVTVSGFGARGCAERALYYSMYISEEILAEGDMKFATGCVGSRTGIGGQARRCYLSEFLTWIDSKQIKNLNYDKVNIGGASTESGRATGNWHNQENILKNDNAKNRVKDIRDMILHANLAGFKSYNPPPDGMDRRSKEWTGWRAANPDWKEGMPKGEGHTKAFVPLKNGKPIATTEALKAKPFQDFLNYQHIDGIERDHSPAKYQEFIHTLSDHQQRINTAFERSSNEVKGKFKSWMQSITMATDMIIEMRKQDHFKNVIYGAKKFANRPHLERSFGTDLRLDKIQGTFEKFEVPKKTETIEAAVLSNRFESREAAEAAFDKISRTEESVKHLDVIQTMKNLRARYTGSEAISHGTCK</sequence>
<organism evidence="2 3">
    <name type="scientific">Drechmeria coniospora</name>
    <name type="common">Nematophagous fungus</name>
    <name type="synonym">Meria coniospora</name>
    <dbReference type="NCBI Taxonomy" id="98403"/>
    <lineage>
        <taxon>Eukaryota</taxon>
        <taxon>Fungi</taxon>
        <taxon>Dikarya</taxon>
        <taxon>Ascomycota</taxon>
        <taxon>Pezizomycotina</taxon>
        <taxon>Sordariomycetes</taxon>
        <taxon>Hypocreomycetidae</taxon>
        <taxon>Hypocreales</taxon>
        <taxon>Ophiocordycipitaceae</taxon>
        <taxon>Drechmeria</taxon>
    </lineage>
</organism>
<evidence type="ECO:0000256" key="1">
    <source>
        <dbReference type="SAM" id="SignalP"/>
    </source>
</evidence>
<keyword evidence="1" id="KW-0732">Signal</keyword>
<evidence type="ECO:0000313" key="2">
    <source>
        <dbReference type="EMBL" id="KYK56203.1"/>
    </source>
</evidence>
<dbReference type="EMBL" id="LAYC01000003">
    <property type="protein sequence ID" value="KYK56203.1"/>
    <property type="molecule type" value="Genomic_DNA"/>
</dbReference>
<protein>
    <submittedName>
        <fullName evidence="2">Uncharacterized protein</fullName>
    </submittedName>
</protein>
<reference evidence="2 3" key="1">
    <citation type="journal article" date="2016" name="Sci. Rep.">
        <title>Insights into Adaptations to a Near-Obligate Nematode Endoparasitic Lifestyle from the Finished Genome of Drechmeria coniospora.</title>
        <authorList>
            <person name="Zhang L."/>
            <person name="Zhou Z."/>
            <person name="Guo Q."/>
            <person name="Fokkens L."/>
            <person name="Miskei M."/>
            <person name="Pocsi I."/>
            <person name="Zhang W."/>
            <person name="Chen M."/>
            <person name="Wang L."/>
            <person name="Sun Y."/>
            <person name="Donzelli B.G."/>
            <person name="Gibson D.M."/>
            <person name="Nelson D.R."/>
            <person name="Luo J.G."/>
            <person name="Rep M."/>
            <person name="Liu H."/>
            <person name="Yang S."/>
            <person name="Wang J."/>
            <person name="Krasnoff S.B."/>
            <person name="Xu Y."/>
            <person name="Molnar I."/>
            <person name="Lin M."/>
        </authorList>
    </citation>
    <scope>NUCLEOTIDE SEQUENCE [LARGE SCALE GENOMIC DNA]</scope>
    <source>
        <strain evidence="2 3">ARSEF 6962</strain>
    </source>
</reference>